<evidence type="ECO:0000256" key="7">
    <source>
        <dbReference type="ARBA" id="ARBA00023268"/>
    </source>
</evidence>
<dbReference type="EMBL" id="UINC01164720">
    <property type="protein sequence ID" value="SVD65714.1"/>
    <property type="molecule type" value="Genomic_DNA"/>
</dbReference>
<dbReference type="InterPro" id="IPR036291">
    <property type="entry name" value="NAD(P)-bd_dom_sf"/>
</dbReference>
<gene>
    <name evidence="10" type="ORF">METZ01_LOCUS418568</name>
</gene>
<dbReference type="Gene3D" id="3.90.25.10">
    <property type="entry name" value="UDP-galactose 4-epimerase, domain 1"/>
    <property type="match status" value="1"/>
</dbReference>
<dbReference type="SUPFAM" id="SSF51735">
    <property type="entry name" value="NAD(P)-binding Rossmann-fold domains"/>
    <property type="match status" value="1"/>
</dbReference>
<keyword evidence="5" id="KW-0560">Oxidoreductase</keyword>
<dbReference type="Gene3D" id="3.40.50.720">
    <property type="entry name" value="NAD(P)-binding Rossmann-like Domain"/>
    <property type="match status" value="1"/>
</dbReference>
<dbReference type="InterPro" id="IPR001509">
    <property type="entry name" value="Epimerase_deHydtase"/>
</dbReference>
<sequence length="253" mass="28512">MTVGKRTKIYIAGHTGMVGSALVRRLKRDGFDNFIFRSHQELDLRNQKAVSEFLQKEKPEFVILAAAKVGGIHANDTDRGQFLYENLMIQNNVIHAAHENGVKKLMFLGSACIYPRDASQPIKEEHLLTDVLEPTNEPYAIAKIAGIKLCENYFKQYNDNFISVMPNNLYGINDNFDLKSSHVLPALMRKFHEAKEGNVDFVEVWGTGEPLREFLHVDDLADACVFLMQNLDAGELYGQNISHINIGTGEELS</sequence>
<dbReference type="AlphaFoldDB" id="A0A382X4B6"/>
<keyword evidence="7" id="KW-0511">Multifunctional enzyme</keyword>
<evidence type="ECO:0000256" key="8">
    <source>
        <dbReference type="ARBA" id="ARBA00051935"/>
    </source>
</evidence>
<feature type="domain" description="NAD-dependent epimerase/dehydratase" evidence="9">
    <location>
        <begin position="9"/>
        <end position="247"/>
    </location>
</feature>
<reference evidence="10" key="1">
    <citation type="submission" date="2018-05" db="EMBL/GenBank/DDBJ databases">
        <authorList>
            <person name="Lanie J.A."/>
            <person name="Ng W.-L."/>
            <person name="Kazmierczak K.M."/>
            <person name="Andrzejewski T.M."/>
            <person name="Davidsen T.M."/>
            <person name="Wayne K.J."/>
            <person name="Tettelin H."/>
            <person name="Glass J.I."/>
            <person name="Rusch D."/>
            <person name="Podicherti R."/>
            <person name="Tsui H.-C.T."/>
            <person name="Winkler M.E."/>
        </authorList>
    </citation>
    <scope>NUCLEOTIDE SEQUENCE</scope>
</reference>
<comment type="catalytic activity">
    <reaction evidence="8">
        <text>GDP-beta-L-fucose + NADP(+) = GDP-4-dehydro-alpha-D-rhamnose + NADPH + H(+)</text>
        <dbReference type="Rhea" id="RHEA:18885"/>
        <dbReference type="ChEBI" id="CHEBI:15378"/>
        <dbReference type="ChEBI" id="CHEBI:57273"/>
        <dbReference type="ChEBI" id="CHEBI:57783"/>
        <dbReference type="ChEBI" id="CHEBI:57964"/>
        <dbReference type="ChEBI" id="CHEBI:58349"/>
        <dbReference type="EC" id="1.1.1.271"/>
    </reaction>
</comment>
<keyword evidence="6" id="KW-0413">Isomerase</keyword>
<evidence type="ECO:0000256" key="2">
    <source>
        <dbReference type="ARBA" id="ARBA00005959"/>
    </source>
</evidence>
<dbReference type="PANTHER" id="PTHR43238:SF1">
    <property type="entry name" value="GDP-L-FUCOSE SYNTHASE"/>
    <property type="match status" value="1"/>
</dbReference>
<dbReference type="GO" id="GO:0016853">
    <property type="term" value="F:isomerase activity"/>
    <property type="evidence" value="ECO:0007669"/>
    <property type="project" value="UniProtKB-KW"/>
</dbReference>
<feature type="non-terminal residue" evidence="10">
    <location>
        <position position="253"/>
    </location>
</feature>
<dbReference type="EC" id="1.1.1.271" evidence="3"/>
<evidence type="ECO:0000256" key="4">
    <source>
        <dbReference type="ARBA" id="ARBA00022857"/>
    </source>
</evidence>
<dbReference type="PANTHER" id="PTHR43238">
    <property type="entry name" value="GDP-L-FUCOSE SYNTHASE"/>
    <property type="match status" value="1"/>
</dbReference>
<dbReference type="Pfam" id="PF01370">
    <property type="entry name" value="Epimerase"/>
    <property type="match status" value="1"/>
</dbReference>
<dbReference type="FunFam" id="3.40.50.720:FF:000101">
    <property type="entry name" value="GDP-L-fucose synthase"/>
    <property type="match status" value="1"/>
</dbReference>
<comment type="similarity">
    <text evidence="2">Belongs to the NAD(P)-dependent epimerase/dehydratase family. Fucose synthase subfamily.</text>
</comment>
<evidence type="ECO:0000256" key="1">
    <source>
        <dbReference type="ARBA" id="ARBA00004883"/>
    </source>
</evidence>
<keyword evidence="4" id="KW-0521">NADP</keyword>
<evidence type="ECO:0000313" key="10">
    <source>
        <dbReference type="EMBL" id="SVD65714.1"/>
    </source>
</evidence>
<comment type="pathway">
    <text evidence="1">Nucleotide-sugar biosynthesis; GDP-L-fucose biosynthesis via de novo pathway; GDP-L-fucose from GDP-alpha-D-mannose: step 2/2.</text>
</comment>
<evidence type="ECO:0000256" key="6">
    <source>
        <dbReference type="ARBA" id="ARBA00023235"/>
    </source>
</evidence>
<evidence type="ECO:0000256" key="5">
    <source>
        <dbReference type="ARBA" id="ARBA00023002"/>
    </source>
</evidence>
<protein>
    <recommendedName>
        <fullName evidence="3">GDP-L-fucose synthase</fullName>
        <ecNumber evidence="3">1.1.1.271</ecNumber>
    </recommendedName>
</protein>
<proteinExistence type="inferred from homology"/>
<dbReference type="GO" id="GO:0050577">
    <property type="term" value="F:GDP-L-fucose synthase activity"/>
    <property type="evidence" value="ECO:0007669"/>
    <property type="project" value="UniProtKB-EC"/>
</dbReference>
<name>A0A382X4B6_9ZZZZ</name>
<dbReference type="CDD" id="cd05239">
    <property type="entry name" value="GDP_FS_SDR_e"/>
    <property type="match status" value="1"/>
</dbReference>
<accession>A0A382X4B6</accession>
<evidence type="ECO:0000256" key="3">
    <source>
        <dbReference type="ARBA" id="ARBA00012371"/>
    </source>
</evidence>
<evidence type="ECO:0000259" key="9">
    <source>
        <dbReference type="Pfam" id="PF01370"/>
    </source>
</evidence>
<organism evidence="10">
    <name type="scientific">marine metagenome</name>
    <dbReference type="NCBI Taxonomy" id="408172"/>
    <lineage>
        <taxon>unclassified sequences</taxon>
        <taxon>metagenomes</taxon>
        <taxon>ecological metagenomes</taxon>
    </lineage>
</organism>
<dbReference type="InterPro" id="IPR028614">
    <property type="entry name" value="GDP_fucose/colitose_synth"/>
</dbReference>